<feature type="transmembrane region" description="Helical" evidence="1">
    <location>
        <begin position="117"/>
        <end position="132"/>
    </location>
</feature>
<reference evidence="2 3" key="1">
    <citation type="submission" date="2024-09" db="EMBL/GenBank/DDBJ databases">
        <authorList>
            <person name="Sun Q."/>
            <person name="Mori K."/>
        </authorList>
    </citation>
    <scope>NUCLEOTIDE SEQUENCE [LARGE SCALE GENOMIC DNA]</scope>
    <source>
        <strain evidence="2 3">TBRC 5777</strain>
    </source>
</reference>
<feature type="transmembrane region" description="Helical" evidence="1">
    <location>
        <begin position="138"/>
        <end position="158"/>
    </location>
</feature>
<keyword evidence="3" id="KW-1185">Reference proteome</keyword>
<gene>
    <name evidence="2" type="ORF">ACFFGY_10365</name>
</gene>
<feature type="transmembrane region" description="Helical" evidence="1">
    <location>
        <begin position="360"/>
        <end position="376"/>
    </location>
</feature>
<feature type="transmembrane region" description="Helical" evidence="1">
    <location>
        <begin position="335"/>
        <end position="353"/>
    </location>
</feature>
<evidence type="ECO:0000313" key="2">
    <source>
        <dbReference type="EMBL" id="MFC0408654.1"/>
    </source>
</evidence>
<feature type="transmembrane region" description="Helical" evidence="1">
    <location>
        <begin position="193"/>
        <end position="210"/>
    </location>
</feature>
<accession>A0ABV6JSG3</accession>
<organism evidence="2 3">
    <name type="scientific">Roseomonas elaeocarpi</name>
    <dbReference type="NCBI Taxonomy" id="907779"/>
    <lineage>
        <taxon>Bacteria</taxon>
        <taxon>Pseudomonadati</taxon>
        <taxon>Pseudomonadota</taxon>
        <taxon>Alphaproteobacteria</taxon>
        <taxon>Acetobacterales</taxon>
        <taxon>Roseomonadaceae</taxon>
        <taxon>Roseomonas</taxon>
    </lineage>
</organism>
<dbReference type="EMBL" id="JBHLUN010000007">
    <property type="protein sequence ID" value="MFC0408654.1"/>
    <property type="molecule type" value="Genomic_DNA"/>
</dbReference>
<keyword evidence="1" id="KW-1133">Transmembrane helix</keyword>
<dbReference type="Proteomes" id="UP001589865">
    <property type="component" value="Unassembled WGS sequence"/>
</dbReference>
<feature type="transmembrane region" description="Helical" evidence="1">
    <location>
        <begin position="266"/>
        <end position="286"/>
    </location>
</feature>
<feature type="transmembrane region" description="Helical" evidence="1">
    <location>
        <begin position="21"/>
        <end position="42"/>
    </location>
</feature>
<feature type="transmembrane region" description="Helical" evidence="1">
    <location>
        <begin position="170"/>
        <end position="187"/>
    </location>
</feature>
<keyword evidence="1" id="KW-0812">Transmembrane</keyword>
<feature type="transmembrane region" description="Helical" evidence="1">
    <location>
        <begin position="217"/>
        <end position="235"/>
    </location>
</feature>
<proteinExistence type="predicted"/>
<evidence type="ECO:0000313" key="3">
    <source>
        <dbReference type="Proteomes" id="UP001589865"/>
    </source>
</evidence>
<evidence type="ECO:0008006" key="4">
    <source>
        <dbReference type="Google" id="ProtNLM"/>
    </source>
</evidence>
<sequence length="810" mass="87224">MQMSDASTRGRHGRLGQAWDVLSGLLILLACVVAFVPLLPLMPQTGLDSAWAFAVNAAVGQGLVFGRDLVFTFGPYAADYTLQYHPATDTLALWSSLLLAVSMAGGLCVLSARRGRVAALVLAVFLATAWLRDPLFFLLPALFLVLACRVAGAPRPAVPPADPRPTASPRMAVASLVLLILSLALLPLIKGTFAAASGAVLGLVVLLLLLRRRWRPAVAMAVLFAVAMPLFWWLAGQPPLALPGFFLAQGPIISGYTEAMSVEGPFWQVLLAAAAAILILLFNLPVHIRWPAGTASFGTAAPASRDWLGEAALWLGLAALLFLAFKAGLVRHDGHVVITGVSLAILPWLLVLGRTGRGPWLGLAVGLLCWAALVWPEPGTTPSRYLATTYRDAVRGGLARLGSRDPFGQQFDATLAQIRRENPLPPLQGTIDSYSTGQSVLLAHGLRWSPRPVLQSYSAYLPELAEANRRHLEGSGAPDNLLFAIEPVDDRLPSLEDGLSWPDLLVNYEAVALSHERALLRRRPAAERPPPMLGDLLGAGRYAMGQPIALPGGQTALWARVSVKPTLLGRLVAMLYKPPQLRVRVALINGKQEEYRFVPGMAEAGFLISPVVGDTTQFLSLTLPGAGLYEGRIPVSFAILGSSGSRWLWQNAVDVGFRAVRLPQSETVRALIFPPPLREEPAERPLLTGHGKCFLDTLDGHDFPRSGPMRLDGRRRLAGWGFLELPAAVDPEAMRLVLTEPDGVAHVFPVRTSLRPDVGVYFGQQQLNRIGFEALVDVAGMPGRYGVELEMRGAGRVQTCTLYPTAEVPP</sequence>
<feature type="transmembrane region" description="Helical" evidence="1">
    <location>
        <begin position="91"/>
        <end position="110"/>
    </location>
</feature>
<protein>
    <recommendedName>
        <fullName evidence="4">Glycosyltransferase RgtA/B/C/D-like domain-containing protein</fullName>
    </recommendedName>
</protein>
<evidence type="ECO:0000256" key="1">
    <source>
        <dbReference type="SAM" id="Phobius"/>
    </source>
</evidence>
<name>A0ABV6JSG3_9PROT</name>
<comment type="caution">
    <text evidence="2">The sequence shown here is derived from an EMBL/GenBank/DDBJ whole genome shotgun (WGS) entry which is preliminary data.</text>
</comment>
<keyword evidence="1" id="KW-0472">Membrane</keyword>
<dbReference type="RefSeq" id="WP_377044413.1">
    <property type="nucleotide sequence ID" value="NZ_JBHLUN010000007.1"/>
</dbReference>
<feature type="transmembrane region" description="Helical" evidence="1">
    <location>
        <begin position="307"/>
        <end position="329"/>
    </location>
</feature>